<feature type="coiled-coil region" evidence="5">
    <location>
        <begin position="255"/>
        <end position="303"/>
    </location>
</feature>
<dbReference type="Proteomes" id="UP000324800">
    <property type="component" value="Unassembled WGS sequence"/>
</dbReference>
<dbReference type="GO" id="GO:0007076">
    <property type="term" value="P:mitotic chromosome condensation"/>
    <property type="evidence" value="ECO:0007669"/>
    <property type="project" value="TreeGrafter"/>
</dbReference>
<evidence type="ECO:0000256" key="3">
    <source>
        <dbReference type="ARBA" id="ARBA00022840"/>
    </source>
</evidence>
<dbReference type="Gene3D" id="3.40.50.300">
    <property type="entry name" value="P-loop containing nucleotide triphosphate hydrolases"/>
    <property type="match status" value="1"/>
</dbReference>
<dbReference type="InterPro" id="IPR027417">
    <property type="entry name" value="P-loop_NTPase"/>
</dbReference>
<dbReference type="GO" id="GO:0005524">
    <property type="term" value="F:ATP binding"/>
    <property type="evidence" value="ECO:0007669"/>
    <property type="project" value="UniProtKB-KW"/>
</dbReference>
<dbReference type="GO" id="GO:0000796">
    <property type="term" value="C:condensin complex"/>
    <property type="evidence" value="ECO:0007669"/>
    <property type="project" value="TreeGrafter"/>
</dbReference>
<keyword evidence="5" id="KW-0175">Coiled coil</keyword>
<keyword evidence="3" id="KW-0067">ATP-binding</keyword>
<evidence type="ECO:0000313" key="7">
    <source>
        <dbReference type="EMBL" id="KAA6398899.1"/>
    </source>
</evidence>
<evidence type="ECO:0000256" key="2">
    <source>
        <dbReference type="ARBA" id="ARBA00022741"/>
    </source>
</evidence>
<dbReference type="AlphaFoldDB" id="A0A5J4WXD7"/>
<gene>
    <name evidence="7" type="ORF">EZS28_005579</name>
</gene>
<proteinExistence type="predicted"/>
<reference evidence="7 8" key="1">
    <citation type="submission" date="2019-03" db="EMBL/GenBank/DDBJ databases">
        <title>Single cell metagenomics reveals metabolic interactions within the superorganism composed of flagellate Streblomastix strix and complex community of Bacteroidetes bacteria on its surface.</title>
        <authorList>
            <person name="Treitli S.C."/>
            <person name="Kolisko M."/>
            <person name="Husnik F."/>
            <person name="Keeling P."/>
            <person name="Hampl V."/>
        </authorList>
    </citation>
    <scope>NUCLEOTIDE SEQUENCE [LARGE SCALE GENOMIC DNA]</scope>
    <source>
        <strain evidence="7">ST1C</strain>
    </source>
</reference>
<feature type="coiled-coil region" evidence="5">
    <location>
        <begin position="332"/>
        <end position="394"/>
    </location>
</feature>
<evidence type="ECO:0000259" key="6">
    <source>
        <dbReference type="Pfam" id="PF02463"/>
    </source>
</evidence>
<comment type="subcellular location">
    <subcellularLocation>
        <location evidence="1">Nucleus</location>
    </subcellularLocation>
</comment>
<dbReference type="PANTHER" id="PTHR18937:SF172">
    <property type="entry name" value="STRUCTURAL MAINTENANCE OF CHROMOSOMES PROTEIN"/>
    <property type="match status" value="1"/>
</dbReference>
<sequence>MPERIVIHQIDVENFKSYLGRHTIGPFNTSFSCIIGPNGSGKSNIIDALLFVFGFKARNMRMKKVEELIYTGKGKEGVLEATVTIHFVRTVYSSGAPRAKYIRETHFTVSRTVRRGKQIQSTYRVNDKVSTLENITKLLKETHNFDVRNNRFMILQGEVEAIATMKAKGNQVTKEEGLLEFIEGMIGTDVYIESIEQCEKELEVMMEDRQSKLFAARVVQGERTALAPGRNEALIYLEKQKELVEHKGRLYIYHMNEEEEEQERIEQEVEECIQKLEELKEQVKELKVQKAKTNKEYEGKKKQYDASEIQQKKIKDEMMKVTNQSSECDNEMKESEKLIVKLGKEIQKLEKARDGAESELKTDRETAEQLDKQLEEKNKVLQDLQSEMKSVQSRVKGETAVVLKELNSKKTELRSAES</sequence>
<dbReference type="OrthoDB" id="5575062at2759"/>
<evidence type="ECO:0000256" key="5">
    <source>
        <dbReference type="SAM" id="Coils"/>
    </source>
</evidence>
<name>A0A5J4WXD7_9EUKA</name>
<dbReference type="GO" id="GO:0005634">
    <property type="term" value="C:nucleus"/>
    <property type="evidence" value="ECO:0007669"/>
    <property type="project" value="UniProtKB-SubCell"/>
</dbReference>
<dbReference type="SUPFAM" id="SSF52540">
    <property type="entry name" value="P-loop containing nucleoside triphosphate hydrolases"/>
    <property type="match status" value="1"/>
</dbReference>
<comment type="caution">
    <text evidence="7">The sequence shown here is derived from an EMBL/GenBank/DDBJ whole genome shotgun (WGS) entry which is preliminary data.</text>
</comment>
<evidence type="ECO:0000256" key="1">
    <source>
        <dbReference type="ARBA" id="ARBA00004123"/>
    </source>
</evidence>
<dbReference type="Pfam" id="PF02463">
    <property type="entry name" value="SMC_N"/>
    <property type="match status" value="1"/>
</dbReference>
<organism evidence="7 8">
    <name type="scientific">Streblomastix strix</name>
    <dbReference type="NCBI Taxonomy" id="222440"/>
    <lineage>
        <taxon>Eukaryota</taxon>
        <taxon>Metamonada</taxon>
        <taxon>Preaxostyla</taxon>
        <taxon>Oxymonadida</taxon>
        <taxon>Streblomastigidae</taxon>
        <taxon>Streblomastix</taxon>
    </lineage>
</organism>
<dbReference type="Gene3D" id="1.10.287.1490">
    <property type="match status" value="1"/>
</dbReference>
<dbReference type="PROSITE" id="PS51257">
    <property type="entry name" value="PROKAR_LIPOPROTEIN"/>
    <property type="match status" value="1"/>
</dbReference>
<accession>A0A5J4WXD7</accession>
<evidence type="ECO:0000313" key="8">
    <source>
        <dbReference type="Proteomes" id="UP000324800"/>
    </source>
</evidence>
<keyword evidence="2" id="KW-0547">Nucleotide-binding</keyword>
<feature type="domain" description="RecF/RecN/SMC N-terminal" evidence="6">
    <location>
        <begin position="7"/>
        <end position="142"/>
    </location>
</feature>
<protein>
    <submittedName>
        <fullName evidence="7">Putative Structural maintenance of chromosomes protein 4</fullName>
    </submittedName>
</protein>
<dbReference type="InterPro" id="IPR003395">
    <property type="entry name" value="RecF/RecN/SMC_N"/>
</dbReference>
<evidence type="ECO:0000256" key="4">
    <source>
        <dbReference type="ARBA" id="ARBA00023242"/>
    </source>
</evidence>
<dbReference type="PANTHER" id="PTHR18937">
    <property type="entry name" value="STRUCTURAL MAINTENANCE OF CHROMOSOMES SMC FAMILY MEMBER"/>
    <property type="match status" value="1"/>
</dbReference>
<keyword evidence="4" id="KW-0539">Nucleus</keyword>
<dbReference type="EMBL" id="SNRW01000858">
    <property type="protein sequence ID" value="KAA6398899.1"/>
    <property type="molecule type" value="Genomic_DNA"/>
</dbReference>